<dbReference type="InterPro" id="IPR024524">
    <property type="entry name" value="DUF3800"/>
</dbReference>
<accession>A0A368UK93</accession>
<dbReference type="Pfam" id="PF12686">
    <property type="entry name" value="DUF3800"/>
    <property type="match status" value="1"/>
</dbReference>
<name>A0A368UK93_9BACT</name>
<comment type="caution">
    <text evidence="1">The sequence shown here is derived from an EMBL/GenBank/DDBJ whole genome shotgun (WGS) entry which is preliminary data.</text>
</comment>
<protein>
    <submittedName>
        <fullName evidence="1">Uncharacterized protein DUF3800</fullName>
    </submittedName>
</protein>
<dbReference type="AlphaFoldDB" id="A0A368UK93"/>
<evidence type="ECO:0000313" key="2">
    <source>
        <dbReference type="Proteomes" id="UP000252733"/>
    </source>
</evidence>
<dbReference type="RefSeq" id="WP_114437941.1">
    <property type="nucleotide sequence ID" value="NZ_QPIZ01000031.1"/>
</dbReference>
<organism evidence="1 2">
    <name type="scientific">Marinilabilia salmonicolor</name>
    <dbReference type="NCBI Taxonomy" id="989"/>
    <lineage>
        <taxon>Bacteria</taxon>
        <taxon>Pseudomonadati</taxon>
        <taxon>Bacteroidota</taxon>
        <taxon>Bacteroidia</taxon>
        <taxon>Marinilabiliales</taxon>
        <taxon>Marinilabiliaceae</taxon>
        <taxon>Marinilabilia</taxon>
    </lineage>
</organism>
<proteinExistence type="predicted"/>
<keyword evidence="2" id="KW-1185">Reference proteome</keyword>
<dbReference type="EMBL" id="QPIZ01000031">
    <property type="protein sequence ID" value="RCW29102.1"/>
    <property type="molecule type" value="Genomic_DNA"/>
</dbReference>
<dbReference type="Proteomes" id="UP000252733">
    <property type="component" value="Unassembled WGS sequence"/>
</dbReference>
<evidence type="ECO:0000313" key="1">
    <source>
        <dbReference type="EMBL" id="RCW29102.1"/>
    </source>
</evidence>
<reference evidence="1 2" key="1">
    <citation type="submission" date="2018-07" db="EMBL/GenBank/DDBJ databases">
        <title>Freshwater and sediment microbial communities from various areas in North America, analyzing microbe dynamics in response to fracking.</title>
        <authorList>
            <person name="Lamendella R."/>
        </authorList>
    </citation>
    <scope>NUCLEOTIDE SEQUENCE [LARGE SCALE GENOMIC DNA]</scope>
    <source>
        <strain evidence="1 2">160A</strain>
    </source>
</reference>
<gene>
    <name evidence="1" type="ORF">DFO77_1313</name>
</gene>
<sequence>MHLLYCDESGTTADPNQKHSVLAGVSMFERQSYWLSSRLDTIAERFNPGDPNSLELHGNAMLAGRNFWRRFPLKQRSEAIKEALSAFNESHISNKLFACIIRKEAVSPNNPVQFAFEQLCSRFDHYLMRLHKNGDTQRGIIIFDKSTYEKTIQNLATDFRTIGHTWGVVRNLAEVPLFLDSKASRLIQLADLVAYSIFRKYEKNDDQYFDIISNRIDSEGGVIHGLFESL</sequence>